<organism evidence="2 3">
    <name type="scientific">Paraphaeosphaeria sporulosa</name>
    <dbReference type="NCBI Taxonomy" id="1460663"/>
    <lineage>
        <taxon>Eukaryota</taxon>
        <taxon>Fungi</taxon>
        <taxon>Dikarya</taxon>
        <taxon>Ascomycota</taxon>
        <taxon>Pezizomycotina</taxon>
        <taxon>Dothideomycetes</taxon>
        <taxon>Pleosporomycetidae</taxon>
        <taxon>Pleosporales</taxon>
        <taxon>Massarineae</taxon>
        <taxon>Didymosphaeriaceae</taxon>
        <taxon>Paraphaeosphaeria</taxon>
    </lineage>
</organism>
<evidence type="ECO:0000313" key="2">
    <source>
        <dbReference type="EMBL" id="OAG09132.1"/>
    </source>
</evidence>
<dbReference type="RefSeq" id="XP_018039497.1">
    <property type="nucleotide sequence ID" value="XM_018180820.1"/>
</dbReference>
<dbReference type="EMBL" id="KV441550">
    <property type="protein sequence ID" value="OAG09132.1"/>
    <property type="molecule type" value="Genomic_DNA"/>
</dbReference>
<protein>
    <submittedName>
        <fullName evidence="2">Uncharacterized protein</fullName>
    </submittedName>
</protein>
<sequence length="202" mass="22667">MSTVELIATTLDTAPDSWRDHLQSIRNVTAFLEFSDTHPDESRRQWQLPLMNVFQRVAYADADSGGVSDIGNWCLKQEVTLLHIYPEDIDLLTLIGQNWLHRAQKSLAKIHLSERSSTSSGGSQYVELSASEEDRQTKRSNAEAECRLYMSDYVEARGVLLPAVEYLKHAVDTARTQDKITGELLSTVSRGAHQLQTLIAHA</sequence>
<dbReference type="AlphaFoldDB" id="A0A177CQB2"/>
<dbReference type="OrthoDB" id="5366687at2759"/>
<feature type="compositionally biased region" description="Basic and acidic residues" evidence="1">
    <location>
        <begin position="132"/>
        <end position="141"/>
    </location>
</feature>
<keyword evidence="3" id="KW-1185">Reference proteome</keyword>
<gene>
    <name evidence="2" type="ORF">CC84DRAFT_1185770</name>
</gene>
<evidence type="ECO:0000313" key="3">
    <source>
        <dbReference type="Proteomes" id="UP000077069"/>
    </source>
</evidence>
<proteinExistence type="predicted"/>
<dbReference type="GeneID" id="28764306"/>
<dbReference type="InParanoid" id="A0A177CQB2"/>
<dbReference type="STRING" id="1460663.A0A177CQB2"/>
<feature type="region of interest" description="Disordered" evidence="1">
    <location>
        <begin position="116"/>
        <end position="141"/>
    </location>
</feature>
<name>A0A177CQB2_9PLEO</name>
<evidence type="ECO:0000256" key="1">
    <source>
        <dbReference type="SAM" id="MobiDB-lite"/>
    </source>
</evidence>
<accession>A0A177CQB2</accession>
<reference evidence="2 3" key="1">
    <citation type="submission" date="2016-05" db="EMBL/GenBank/DDBJ databases">
        <title>Comparative analysis of secretome profiles of manganese(II)-oxidizing ascomycete fungi.</title>
        <authorList>
            <consortium name="DOE Joint Genome Institute"/>
            <person name="Zeiner C.A."/>
            <person name="Purvine S.O."/>
            <person name="Zink E.M."/>
            <person name="Wu S."/>
            <person name="Pasa-Tolic L."/>
            <person name="Chaput D.L."/>
            <person name="Haridas S."/>
            <person name="Grigoriev I.V."/>
            <person name="Santelli C.M."/>
            <person name="Hansel C.M."/>
        </authorList>
    </citation>
    <scope>NUCLEOTIDE SEQUENCE [LARGE SCALE GENOMIC DNA]</scope>
    <source>
        <strain evidence="2 3">AP3s5-JAC2a</strain>
    </source>
</reference>
<dbReference type="Proteomes" id="UP000077069">
    <property type="component" value="Unassembled WGS sequence"/>
</dbReference>